<feature type="compositionally biased region" description="Polar residues" evidence="1">
    <location>
        <begin position="209"/>
        <end position="218"/>
    </location>
</feature>
<name>K1QP70_MAGGI</name>
<dbReference type="EMBL" id="JH818123">
    <property type="protein sequence ID" value="EKC35688.1"/>
    <property type="molecule type" value="Genomic_DNA"/>
</dbReference>
<reference evidence="2" key="1">
    <citation type="journal article" date="2012" name="Nature">
        <title>The oyster genome reveals stress adaptation and complexity of shell formation.</title>
        <authorList>
            <person name="Zhang G."/>
            <person name="Fang X."/>
            <person name="Guo X."/>
            <person name="Li L."/>
            <person name="Luo R."/>
            <person name="Xu F."/>
            <person name="Yang P."/>
            <person name="Zhang L."/>
            <person name="Wang X."/>
            <person name="Qi H."/>
            <person name="Xiong Z."/>
            <person name="Que H."/>
            <person name="Xie Y."/>
            <person name="Holland P.W."/>
            <person name="Paps J."/>
            <person name="Zhu Y."/>
            <person name="Wu F."/>
            <person name="Chen Y."/>
            <person name="Wang J."/>
            <person name="Peng C."/>
            <person name="Meng J."/>
            <person name="Yang L."/>
            <person name="Liu J."/>
            <person name="Wen B."/>
            <person name="Zhang N."/>
            <person name="Huang Z."/>
            <person name="Zhu Q."/>
            <person name="Feng Y."/>
            <person name="Mount A."/>
            <person name="Hedgecock D."/>
            <person name="Xu Z."/>
            <person name="Liu Y."/>
            <person name="Domazet-Loso T."/>
            <person name="Du Y."/>
            <person name="Sun X."/>
            <person name="Zhang S."/>
            <person name="Liu B."/>
            <person name="Cheng P."/>
            <person name="Jiang X."/>
            <person name="Li J."/>
            <person name="Fan D."/>
            <person name="Wang W."/>
            <person name="Fu W."/>
            <person name="Wang T."/>
            <person name="Wang B."/>
            <person name="Zhang J."/>
            <person name="Peng Z."/>
            <person name="Li Y."/>
            <person name="Li N."/>
            <person name="Wang J."/>
            <person name="Chen M."/>
            <person name="He Y."/>
            <person name="Tan F."/>
            <person name="Song X."/>
            <person name="Zheng Q."/>
            <person name="Huang R."/>
            <person name="Yang H."/>
            <person name="Du X."/>
            <person name="Chen L."/>
            <person name="Yang M."/>
            <person name="Gaffney P.M."/>
            <person name="Wang S."/>
            <person name="Luo L."/>
            <person name="She Z."/>
            <person name="Ming Y."/>
            <person name="Huang W."/>
            <person name="Zhang S."/>
            <person name="Huang B."/>
            <person name="Zhang Y."/>
            <person name="Qu T."/>
            <person name="Ni P."/>
            <person name="Miao G."/>
            <person name="Wang J."/>
            <person name="Wang Q."/>
            <person name="Steinberg C.E."/>
            <person name="Wang H."/>
            <person name="Li N."/>
            <person name="Qian L."/>
            <person name="Zhang G."/>
            <person name="Li Y."/>
            <person name="Yang H."/>
            <person name="Liu X."/>
            <person name="Wang J."/>
            <person name="Yin Y."/>
            <person name="Wang J."/>
        </authorList>
    </citation>
    <scope>NUCLEOTIDE SEQUENCE [LARGE SCALE GENOMIC DNA]</scope>
    <source>
        <strain evidence="2">05x7-T-G4-1.051#20</strain>
    </source>
</reference>
<dbReference type="InParanoid" id="K1QP70"/>
<sequence>MSALSPVALYINKQQSELDKFRSLQDNPKDDGTINLNLSDTEQIWKHFDLQRTGVIDEIAFQLELESDLVPFLLENLCKRLSETDILPVVITKSKSSWILKIDKPKELNGSKCEKYMKACINICWELVNGQTQAEFVWRVSGHEESFKCLTTSCIKQDNCKRRVCRPAVYRESKMISKGKYTCILCTPGNYNSSKQNESTQSEKEQNRKSASMNTTAGSDAGKKRKSTSSTAAAATGPDRKSLNF</sequence>
<feature type="region of interest" description="Disordered" evidence="1">
    <location>
        <begin position="193"/>
        <end position="245"/>
    </location>
</feature>
<dbReference type="HOGENOM" id="CLU_1134507_0_0_1"/>
<proteinExistence type="predicted"/>
<evidence type="ECO:0000256" key="1">
    <source>
        <dbReference type="SAM" id="MobiDB-lite"/>
    </source>
</evidence>
<gene>
    <name evidence="2" type="ORF">CGI_10008983</name>
</gene>
<protein>
    <submittedName>
        <fullName evidence="2">Uncharacterized protein</fullName>
    </submittedName>
</protein>
<dbReference type="AlphaFoldDB" id="K1QP70"/>
<accession>K1QP70</accession>
<organism evidence="2">
    <name type="scientific">Magallana gigas</name>
    <name type="common">Pacific oyster</name>
    <name type="synonym">Crassostrea gigas</name>
    <dbReference type="NCBI Taxonomy" id="29159"/>
    <lineage>
        <taxon>Eukaryota</taxon>
        <taxon>Metazoa</taxon>
        <taxon>Spiralia</taxon>
        <taxon>Lophotrochozoa</taxon>
        <taxon>Mollusca</taxon>
        <taxon>Bivalvia</taxon>
        <taxon>Autobranchia</taxon>
        <taxon>Pteriomorphia</taxon>
        <taxon>Ostreida</taxon>
        <taxon>Ostreoidea</taxon>
        <taxon>Ostreidae</taxon>
        <taxon>Magallana</taxon>
    </lineage>
</organism>
<evidence type="ECO:0000313" key="2">
    <source>
        <dbReference type="EMBL" id="EKC35688.1"/>
    </source>
</evidence>